<keyword evidence="1" id="KW-0472">Membrane</keyword>
<dbReference type="OrthoDB" id="4159814at2759"/>
<keyword evidence="1" id="KW-1133">Transmembrane helix</keyword>
<protein>
    <submittedName>
        <fullName evidence="3">Uncharacterized protein</fullName>
    </submittedName>
</protein>
<feature type="signal peptide" evidence="2">
    <location>
        <begin position="1"/>
        <end position="20"/>
    </location>
</feature>
<organism evidence="3 4">
    <name type="scientific">Pyrenophora seminiperda CCB06</name>
    <dbReference type="NCBI Taxonomy" id="1302712"/>
    <lineage>
        <taxon>Eukaryota</taxon>
        <taxon>Fungi</taxon>
        <taxon>Dikarya</taxon>
        <taxon>Ascomycota</taxon>
        <taxon>Pezizomycotina</taxon>
        <taxon>Dothideomycetes</taxon>
        <taxon>Pleosporomycetidae</taxon>
        <taxon>Pleosporales</taxon>
        <taxon>Pleosporineae</taxon>
        <taxon>Pleosporaceae</taxon>
        <taxon>Pyrenophora</taxon>
    </lineage>
</organism>
<feature type="chain" id="PRO_5018333738" evidence="2">
    <location>
        <begin position="21"/>
        <end position="111"/>
    </location>
</feature>
<feature type="transmembrane region" description="Helical" evidence="1">
    <location>
        <begin position="30"/>
        <end position="56"/>
    </location>
</feature>
<evidence type="ECO:0000313" key="4">
    <source>
        <dbReference type="Proteomes" id="UP000265663"/>
    </source>
</evidence>
<dbReference type="EMBL" id="KE747833">
    <property type="protein sequence ID" value="RMZ72485.1"/>
    <property type="molecule type" value="Genomic_DNA"/>
</dbReference>
<proteinExistence type="predicted"/>
<keyword evidence="2" id="KW-0732">Signal</keyword>
<dbReference type="AlphaFoldDB" id="A0A3M7MDB3"/>
<accession>A0A3M7MDB3</accession>
<sequence length="111" mass="12193">MPSPSAPKLVLLALLAPATAAPLLKRDQDYVIPIPLIILLIILGAGLLVCMGYAIYSMFASKQDGNGIKQMSSEQMEYMAEVRLRNMDGLMSEGRRGYRGMSKQRGDVVYN</sequence>
<keyword evidence="4" id="KW-1185">Reference proteome</keyword>
<keyword evidence="1" id="KW-0812">Transmembrane</keyword>
<gene>
    <name evidence="3" type="ORF">GMOD_00007479</name>
</gene>
<evidence type="ECO:0000256" key="2">
    <source>
        <dbReference type="SAM" id="SignalP"/>
    </source>
</evidence>
<name>A0A3M7MDB3_9PLEO</name>
<evidence type="ECO:0000256" key="1">
    <source>
        <dbReference type="SAM" id="Phobius"/>
    </source>
</evidence>
<dbReference type="Proteomes" id="UP000265663">
    <property type="component" value="Unassembled WGS sequence"/>
</dbReference>
<evidence type="ECO:0000313" key="3">
    <source>
        <dbReference type="EMBL" id="RMZ72485.1"/>
    </source>
</evidence>
<reference evidence="3 4" key="1">
    <citation type="journal article" date="2014" name="PLoS ONE">
        <title>De novo Genome Assembly of the Fungal Plant Pathogen Pyrenophora semeniperda.</title>
        <authorList>
            <person name="Soliai M.M."/>
            <person name="Meyer S.E."/>
            <person name="Udall J.A."/>
            <person name="Elzinga D.E."/>
            <person name="Hermansen R.A."/>
            <person name="Bodily P.M."/>
            <person name="Hart A.A."/>
            <person name="Coleman C.E."/>
        </authorList>
    </citation>
    <scope>NUCLEOTIDE SEQUENCE [LARGE SCALE GENOMIC DNA]</scope>
    <source>
        <strain evidence="3 4">CCB06</strain>
        <tissue evidence="3">Mycelium</tissue>
    </source>
</reference>